<evidence type="ECO:0000313" key="3">
    <source>
        <dbReference type="Proteomes" id="UP000886595"/>
    </source>
</evidence>
<feature type="compositionally biased region" description="Basic and acidic residues" evidence="1">
    <location>
        <begin position="66"/>
        <end position="84"/>
    </location>
</feature>
<organism evidence="2 3">
    <name type="scientific">Brassica carinata</name>
    <name type="common">Ethiopian mustard</name>
    <name type="synonym">Abyssinian cabbage</name>
    <dbReference type="NCBI Taxonomy" id="52824"/>
    <lineage>
        <taxon>Eukaryota</taxon>
        <taxon>Viridiplantae</taxon>
        <taxon>Streptophyta</taxon>
        <taxon>Embryophyta</taxon>
        <taxon>Tracheophyta</taxon>
        <taxon>Spermatophyta</taxon>
        <taxon>Magnoliopsida</taxon>
        <taxon>eudicotyledons</taxon>
        <taxon>Gunneridae</taxon>
        <taxon>Pentapetalae</taxon>
        <taxon>rosids</taxon>
        <taxon>malvids</taxon>
        <taxon>Brassicales</taxon>
        <taxon>Brassicaceae</taxon>
        <taxon>Brassiceae</taxon>
        <taxon>Brassica</taxon>
    </lineage>
</organism>
<dbReference type="AlphaFoldDB" id="A0A8X7R6B1"/>
<protein>
    <submittedName>
        <fullName evidence="2">Uncharacterized protein</fullName>
    </submittedName>
</protein>
<gene>
    <name evidence="2" type="ORF">Bca52824_052450</name>
</gene>
<feature type="compositionally biased region" description="Basic and acidic residues" evidence="1">
    <location>
        <begin position="15"/>
        <end position="25"/>
    </location>
</feature>
<feature type="region of interest" description="Disordered" evidence="1">
    <location>
        <begin position="1"/>
        <end position="101"/>
    </location>
</feature>
<name>A0A8X7R6B1_BRACI</name>
<reference evidence="2 3" key="1">
    <citation type="submission" date="2020-02" db="EMBL/GenBank/DDBJ databases">
        <authorList>
            <person name="Ma Q."/>
            <person name="Huang Y."/>
            <person name="Song X."/>
            <person name="Pei D."/>
        </authorList>
    </citation>
    <scope>NUCLEOTIDE SEQUENCE [LARGE SCALE GENOMIC DNA]</scope>
    <source>
        <strain evidence="2">Sxm20200214</strain>
        <tissue evidence="2">Leaf</tissue>
    </source>
</reference>
<comment type="caution">
    <text evidence="2">The sequence shown here is derived from an EMBL/GenBank/DDBJ whole genome shotgun (WGS) entry which is preliminary data.</text>
</comment>
<keyword evidence="3" id="KW-1185">Reference proteome</keyword>
<accession>A0A8X7R6B1</accession>
<proteinExistence type="predicted"/>
<sequence length="101" mass="11636">MPRRSGPPAQSLNQLEEKDTNDKHHGQTHKHSISKPYRQLCHRRQQEPGSATKPPQPPLATTKGTQCREVKSEIQKETTDHMPNEKLTLPPAKPQRKQRQY</sequence>
<evidence type="ECO:0000313" key="2">
    <source>
        <dbReference type="EMBL" id="KAG2281230.1"/>
    </source>
</evidence>
<dbReference type="EMBL" id="JAAMPC010000011">
    <property type="protein sequence ID" value="KAG2281230.1"/>
    <property type="molecule type" value="Genomic_DNA"/>
</dbReference>
<dbReference type="Proteomes" id="UP000886595">
    <property type="component" value="Unassembled WGS sequence"/>
</dbReference>
<evidence type="ECO:0000256" key="1">
    <source>
        <dbReference type="SAM" id="MobiDB-lite"/>
    </source>
</evidence>